<keyword evidence="7" id="KW-1185">Reference proteome</keyword>
<protein>
    <submittedName>
        <fullName evidence="6">ABC-type polysaccharide/polyol phosphate transport system ATPase subunit</fullName>
    </submittedName>
</protein>
<evidence type="ECO:0000313" key="6">
    <source>
        <dbReference type="EMBL" id="MBB6052468.1"/>
    </source>
</evidence>
<dbReference type="Proteomes" id="UP000520814">
    <property type="component" value="Unassembled WGS sequence"/>
</dbReference>
<dbReference type="InterPro" id="IPR017871">
    <property type="entry name" value="ABC_transporter-like_CS"/>
</dbReference>
<comment type="similarity">
    <text evidence="1">Belongs to the ABC transporter superfamily.</text>
</comment>
<dbReference type="GO" id="GO:0005524">
    <property type="term" value="F:ATP binding"/>
    <property type="evidence" value="ECO:0007669"/>
    <property type="project" value="UniProtKB-KW"/>
</dbReference>
<feature type="domain" description="ABC transporter" evidence="5">
    <location>
        <begin position="6"/>
        <end position="259"/>
    </location>
</feature>
<dbReference type="SUPFAM" id="SSF52540">
    <property type="entry name" value="P-loop containing nucleoside triphosphate hydrolases"/>
    <property type="match status" value="1"/>
</dbReference>
<sequence length="261" mass="28091">MSLPAIQLEHVHKRFVLQSSGYAGLKGMLGALFDGKAPEKKVITALDDVSLTIQKGETVALLGRNGSGKSTLLSLIANVMKPDSGAVTFPASADPTHPRLAPLLEVGAGFHPDLTGLQNITFNGSILGLTRAQMEVRRDDILAFADFDKPEYYTMPVRSYSSGMFVRLGFAVAVHTDPEIVLVDETLAVGDALFQEKCLAKIAEFQREGRTIVVVSHDMEAVKKVATRAVWLAQARVAADSQDVAGVIQQYLSSLTKDHGT</sequence>
<dbReference type="GO" id="GO:0016020">
    <property type="term" value="C:membrane"/>
    <property type="evidence" value="ECO:0007669"/>
    <property type="project" value="InterPro"/>
</dbReference>
<evidence type="ECO:0000256" key="4">
    <source>
        <dbReference type="ARBA" id="ARBA00022840"/>
    </source>
</evidence>
<dbReference type="InterPro" id="IPR003593">
    <property type="entry name" value="AAA+_ATPase"/>
</dbReference>
<evidence type="ECO:0000259" key="5">
    <source>
        <dbReference type="PROSITE" id="PS50893"/>
    </source>
</evidence>
<dbReference type="InterPro" id="IPR003439">
    <property type="entry name" value="ABC_transporter-like_ATP-bd"/>
</dbReference>
<keyword evidence="2" id="KW-0813">Transport</keyword>
<dbReference type="SMART" id="SM00382">
    <property type="entry name" value="AAA"/>
    <property type="match status" value="1"/>
</dbReference>
<dbReference type="PROSITE" id="PS00211">
    <property type="entry name" value="ABC_TRANSPORTER_1"/>
    <property type="match status" value="1"/>
</dbReference>
<dbReference type="CDD" id="cd03220">
    <property type="entry name" value="ABC_KpsT_Wzt"/>
    <property type="match status" value="1"/>
</dbReference>
<dbReference type="GO" id="GO:0016887">
    <property type="term" value="F:ATP hydrolysis activity"/>
    <property type="evidence" value="ECO:0007669"/>
    <property type="project" value="InterPro"/>
</dbReference>
<dbReference type="InterPro" id="IPR027417">
    <property type="entry name" value="P-loop_NTPase"/>
</dbReference>
<evidence type="ECO:0000256" key="3">
    <source>
        <dbReference type="ARBA" id="ARBA00022741"/>
    </source>
</evidence>
<reference evidence="6 7" key="1">
    <citation type="submission" date="2020-08" db="EMBL/GenBank/DDBJ databases">
        <title>Genomic Encyclopedia of Type Strains, Phase IV (KMG-IV): sequencing the most valuable type-strain genomes for metagenomic binning, comparative biology and taxonomic classification.</title>
        <authorList>
            <person name="Goeker M."/>
        </authorList>
    </citation>
    <scope>NUCLEOTIDE SEQUENCE [LARGE SCALE GENOMIC DNA]</scope>
    <source>
        <strain evidence="6 7">DSM 23562</strain>
    </source>
</reference>
<comment type="caution">
    <text evidence="6">The sequence shown here is derived from an EMBL/GenBank/DDBJ whole genome shotgun (WGS) entry which is preliminary data.</text>
</comment>
<dbReference type="AlphaFoldDB" id="A0A7W9SUV1"/>
<dbReference type="GO" id="GO:0140359">
    <property type="term" value="F:ABC-type transporter activity"/>
    <property type="evidence" value="ECO:0007669"/>
    <property type="project" value="InterPro"/>
</dbReference>
<dbReference type="EMBL" id="JACHGW010000004">
    <property type="protein sequence ID" value="MBB6052468.1"/>
    <property type="molecule type" value="Genomic_DNA"/>
</dbReference>
<keyword evidence="3" id="KW-0547">Nucleotide-binding</keyword>
<keyword evidence="4" id="KW-0067">ATP-binding</keyword>
<dbReference type="InterPro" id="IPR050683">
    <property type="entry name" value="Bact_Polysacc_Export_ATP-bd"/>
</dbReference>
<organism evidence="6 7">
    <name type="scientific">Armatimonas rosea</name>
    <dbReference type="NCBI Taxonomy" id="685828"/>
    <lineage>
        <taxon>Bacteria</taxon>
        <taxon>Bacillati</taxon>
        <taxon>Armatimonadota</taxon>
        <taxon>Armatimonadia</taxon>
        <taxon>Armatimonadales</taxon>
        <taxon>Armatimonadaceae</taxon>
        <taxon>Armatimonas</taxon>
    </lineage>
</organism>
<evidence type="ECO:0000313" key="7">
    <source>
        <dbReference type="Proteomes" id="UP000520814"/>
    </source>
</evidence>
<dbReference type="Gene3D" id="3.40.50.300">
    <property type="entry name" value="P-loop containing nucleotide triphosphate hydrolases"/>
    <property type="match status" value="1"/>
</dbReference>
<dbReference type="PROSITE" id="PS50893">
    <property type="entry name" value="ABC_TRANSPORTER_2"/>
    <property type="match status" value="1"/>
</dbReference>
<dbReference type="InterPro" id="IPR015860">
    <property type="entry name" value="ABC_transpr_TagH-like"/>
</dbReference>
<gene>
    <name evidence="6" type="ORF">HNQ39_004289</name>
</gene>
<dbReference type="PANTHER" id="PTHR46743">
    <property type="entry name" value="TEICHOIC ACIDS EXPORT ATP-BINDING PROTEIN TAGH"/>
    <property type="match status" value="1"/>
</dbReference>
<dbReference type="RefSeq" id="WP_184201563.1">
    <property type="nucleotide sequence ID" value="NZ_JACHGW010000004.1"/>
</dbReference>
<accession>A0A7W9SUV1</accession>
<dbReference type="Pfam" id="PF00005">
    <property type="entry name" value="ABC_tran"/>
    <property type="match status" value="1"/>
</dbReference>
<evidence type="ECO:0000256" key="2">
    <source>
        <dbReference type="ARBA" id="ARBA00022448"/>
    </source>
</evidence>
<evidence type="ECO:0000256" key="1">
    <source>
        <dbReference type="ARBA" id="ARBA00005417"/>
    </source>
</evidence>
<dbReference type="PANTHER" id="PTHR46743:SF2">
    <property type="entry name" value="TEICHOIC ACIDS EXPORT ATP-BINDING PROTEIN TAGH"/>
    <property type="match status" value="1"/>
</dbReference>
<proteinExistence type="inferred from homology"/>
<name>A0A7W9SUV1_ARMRO</name>